<dbReference type="SMART" id="SM00380">
    <property type="entry name" value="AP2"/>
    <property type="match status" value="1"/>
</dbReference>
<dbReference type="SUPFAM" id="SSF54171">
    <property type="entry name" value="DNA-binding domain"/>
    <property type="match status" value="1"/>
</dbReference>
<dbReference type="InterPro" id="IPR016177">
    <property type="entry name" value="DNA-bd_dom_sf"/>
</dbReference>
<protein>
    <recommendedName>
        <fullName evidence="6">AP2/ERF domain-containing protein</fullName>
    </recommendedName>
</protein>
<organism evidence="7 8">
    <name type="scientific">Aquilegia coerulea</name>
    <name type="common">Rocky mountain columbine</name>
    <dbReference type="NCBI Taxonomy" id="218851"/>
    <lineage>
        <taxon>Eukaryota</taxon>
        <taxon>Viridiplantae</taxon>
        <taxon>Streptophyta</taxon>
        <taxon>Embryophyta</taxon>
        <taxon>Tracheophyta</taxon>
        <taxon>Spermatophyta</taxon>
        <taxon>Magnoliopsida</taxon>
        <taxon>Ranunculales</taxon>
        <taxon>Ranunculaceae</taxon>
        <taxon>Thalictroideae</taxon>
        <taxon>Aquilegia</taxon>
    </lineage>
</organism>
<proteinExistence type="predicted"/>
<gene>
    <name evidence="7" type="ORF">AQUCO_00500139v1</name>
</gene>
<evidence type="ECO:0000256" key="1">
    <source>
        <dbReference type="ARBA" id="ARBA00004123"/>
    </source>
</evidence>
<dbReference type="OrthoDB" id="740418at2759"/>
<feature type="domain" description="AP2/ERF" evidence="6">
    <location>
        <begin position="119"/>
        <end position="177"/>
    </location>
</feature>
<evidence type="ECO:0000259" key="6">
    <source>
        <dbReference type="PROSITE" id="PS51032"/>
    </source>
</evidence>
<reference evidence="7 8" key="1">
    <citation type="submission" date="2017-09" db="EMBL/GenBank/DDBJ databases">
        <title>WGS assembly of Aquilegia coerulea Goldsmith.</title>
        <authorList>
            <person name="Hodges S."/>
            <person name="Kramer E."/>
            <person name="Nordborg M."/>
            <person name="Tomkins J."/>
            <person name="Borevitz J."/>
            <person name="Derieg N."/>
            <person name="Yan J."/>
            <person name="Mihaltcheva S."/>
            <person name="Hayes R.D."/>
            <person name="Rokhsar D."/>
        </authorList>
    </citation>
    <scope>NUCLEOTIDE SEQUENCE [LARGE SCALE GENOMIC DNA]</scope>
    <source>
        <strain evidence="8">cv. Goldsmith</strain>
    </source>
</reference>
<dbReference type="GO" id="GO:0003677">
    <property type="term" value="F:DNA binding"/>
    <property type="evidence" value="ECO:0007669"/>
    <property type="project" value="UniProtKB-KW"/>
</dbReference>
<dbReference type="AlphaFoldDB" id="A0A2G5EQI3"/>
<dbReference type="Pfam" id="PF00847">
    <property type="entry name" value="AP2"/>
    <property type="match status" value="1"/>
</dbReference>
<evidence type="ECO:0000256" key="3">
    <source>
        <dbReference type="ARBA" id="ARBA00023125"/>
    </source>
</evidence>
<dbReference type="GO" id="GO:0005634">
    <property type="term" value="C:nucleus"/>
    <property type="evidence" value="ECO:0007669"/>
    <property type="project" value="UniProtKB-SubCell"/>
</dbReference>
<keyword evidence="2" id="KW-0805">Transcription regulation</keyword>
<evidence type="ECO:0000313" key="8">
    <source>
        <dbReference type="Proteomes" id="UP000230069"/>
    </source>
</evidence>
<dbReference type="InterPro" id="IPR036955">
    <property type="entry name" value="AP2/ERF_dom_sf"/>
</dbReference>
<evidence type="ECO:0000313" key="7">
    <source>
        <dbReference type="EMBL" id="PIA58000.1"/>
    </source>
</evidence>
<evidence type="ECO:0000256" key="5">
    <source>
        <dbReference type="ARBA" id="ARBA00023242"/>
    </source>
</evidence>
<name>A0A2G5EQI3_AQUCA</name>
<sequence>MAIDLEHRAAPDAILENVWANFIAGSAPKDGAGNMPNFSESWDKLPGLDRKDGPMELQKKIPSLGRWVSMGTESWEELLDDFIPANNIKHTGNIEPELSGESSAAKPSAVRVEKVTTRHFRGVRRRPWGKYAAEIRDSSRKGVRLWLGTYNTAEEAALAYDKAALRMRGPRTFLNFPLEIVAEALGGAHSGDLNCRPTRSQQSYTTQRNGSISSSPLCTEVSYNPRKRAASEWDLPDELMMMVEQPSWKRLNTMDDMFRNQGDVVEFQDLGNDYLESLLSTL</sequence>
<comment type="subcellular location">
    <subcellularLocation>
        <location evidence="1">Nucleus</location>
    </subcellularLocation>
</comment>
<dbReference type="CDD" id="cd00018">
    <property type="entry name" value="AP2"/>
    <property type="match status" value="1"/>
</dbReference>
<dbReference type="PANTHER" id="PTHR31190">
    <property type="entry name" value="DNA-BINDING DOMAIN"/>
    <property type="match status" value="1"/>
</dbReference>
<dbReference type="InterPro" id="IPR001471">
    <property type="entry name" value="AP2/ERF_dom"/>
</dbReference>
<dbReference type="InterPro" id="IPR044808">
    <property type="entry name" value="ERF_plant"/>
</dbReference>
<evidence type="ECO:0000256" key="2">
    <source>
        <dbReference type="ARBA" id="ARBA00023015"/>
    </source>
</evidence>
<dbReference type="PROSITE" id="PS51032">
    <property type="entry name" value="AP2_ERF"/>
    <property type="match status" value="1"/>
</dbReference>
<dbReference type="FunCoup" id="A0A2G5EQI3">
    <property type="interactions" value="20"/>
</dbReference>
<dbReference type="PRINTS" id="PR00367">
    <property type="entry name" value="ETHRSPELEMNT"/>
</dbReference>
<dbReference type="Proteomes" id="UP000230069">
    <property type="component" value="Unassembled WGS sequence"/>
</dbReference>
<dbReference type="InParanoid" id="A0A2G5EQI3"/>
<dbReference type="GO" id="GO:0009873">
    <property type="term" value="P:ethylene-activated signaling pathway"/>
    <property type="evidence" value="ECO:0007669"/>
    <property type="project" value="InterPro"/>
</dbReference>
<dbReference type="GO" id="GO:0003700">
    <property type="term" value="F:DNA-binding transcription factor activity"/>
    <property type="evidence" value="ECO:0007669"/>
    <property type="project" value="InterPro"/>
</dbReference>
<dbReference type="FunFam" id="3.30.730.10:FF:000001">
    <property type="entry name" value="Ethylene-responsive transcription factor 2"/>
    <property type="match status" value="1"/>
</dbReference>
<keyword evidence="8" id="KW-1185">Reference proteome</keyword>
<dbReference type="STRING" id="218851.A0A2G5EQI3"/>
<keyword evidence="4" id="KW-0804">Transcription</keyword>
<dbReference type="Gene3D" id="3.30.730.10">
    <property type="entry name" value="AP2/ERF domain"/>
    <property type="match status" value="1"/>
</dbReference>
<accession>A0A2G5EQI3</accession>
<keyword evidence="3" id="KW-0238">DNA-binding</keyword>
<dbReference type="EMBL" id="KZ305022">
    <property type="protein sequence ID" value="PIA58000.1"/>
    <property type="molecule type" value="Genomic_DNA"/>
</dbReference>
<keyword evidence="5" id="KW-0539">Nucleus</keyword>
<evidence type="ECO:0000256" key="4">
    <source>
        <dbReference type="ARBA" id="ARBA00023163"/>
    </source>
</evidence>